<evidence type="ECO:0000256" key="1">
    <source>
        <dbReference type="ARBA" id="ARBA00022801"/>
    </source>
</evidence>
<keyword evidence="2" id="KW-0119">Carbohydrate metabolism</keyword>
<keyword evidence="7" id="KW-1185">Reference proteome</keyword>
<protein>
    <submittedName>
        <fullName evidence="6">Endo-1,4-beta-xylanase</fullName>
    </submittedName>
</protein>
<dbReference type="RefSeq" id="WP_244678376.1">
    <property type="nucleotide sequence ID" value="NZ_CP095046.1"/>
</dbReference>
<dbReference type="Gene3D" id="3.20.20.80">
    <property type="entry name" value="Glycosidases"/>
    <property type="match status" value="1"/>
</dbReference>
<feature type="region of interest" description="Disordered" evidence="4">
    <location>
        <begin position="1"/>
        <end position="32"/>
    </location>
</feature>
<keyword evidence="1" id="KW-0378">Hydrolase</keyword>
<feature type="domain" description="GH10" evidence="5">
    <location>
        <begin position="1"/>
        <end position="99"/>
    </location>
</feature>
<evidence type="ECO:0000256" key="2">
    <source>
        <dbReference type="ARBA" id="ARBA00023277"/>
    </source>
</evidence>
<dbReference type="InterPro" id="IPR001000">
    <property type="entry name" value="GH10_dom"/>
</dbReference>
<dbReference type="Proteomes" id="UP000831796">
    <property type="component" value="Chromosome"/>
</dbReference>
<evidence type="ECO:0000313" key="6">
    <source>
        <dbReference type="EMBL" id="UOQ75040.1"/>
    </source>
</evidence>
<gene>
    <name evidence="6" type="ORF">MUN79_22045</name>
</gene>
<dbReference type="KEGG" id="hcu:MUN79_22045"/>
<dbReference type="EMBL" id="CP095046">
    <property type="protein sequence ID" value="UOQ75040.1"/>
    <property type="molecule type" value="Genomic_DNA"/>
</dbReference>
<dbReference type="GO" id="GO:0000272">
    <property type="term" value="P:polysaccharide catabolic process"/>
    <property type="evidence" value="ECO:0007669"/>
    <property type="project" value="UniProtKB-KW"/>
</dbReference>
<sequence>MGGAESRPTNSSLGSRRVGEPAGPGLRVHTRAVAAPGRQADLRCAHVSATARAQQYGITFWGVSDQNSWLRSYYQRADYPLLFDDNYQPKPAYCRLILP</sequence>
<evidence type="ECO:0000259" key="5">
    <source>
        <dbReference type="PROSITE" id="PS51760"/>
    </source>
</evidence>
<dbReference type="GO" id="GO:0004553">
    <property type="term" value="F:hydrolase activity, hydrolyzing O-glycosyl compounds"/>
    <property type="evidence" value="ECO:0007669"/>
    <property type="project" value="InterPro"/>
</dbReference>
<evidence type="ECO:0000256" key="4">
    <source>
        <dbReference type="SAM" id="MobiDB-lite"/>
    </source>
</evidence>
<dbReference type="InterPro" id="IPR017853">
    <property type="entry name" value="GH"/>
</dbReference>
<dbReference type="Pfam" id="PF00331">
    <property type="entry name" value="Glyco_hydro_10"/>
    <property type="match status" value="1"/>
</dbReference>
<evidence type="ECO:0000313" key="7">
    <source>
        <dbReference type="Proteomes" id="UP000831796"/>
    </source>
</evidence>
<name>A0A8T9QGT2_9BACT</name>
<evidence type="ECO:0000256" key="3">
    <source>
        <dbReference type="ARBA" id="ARBA00023326"/>
    </source>
</evidence>
<proteinExistence type="predicted"/>
<dbReference type="SUPFAM" id="SSF51445">
    <property type="entry name" value="(Trans)glycosidases"/>
    <property type="match status" value="1"/>
</dbReference>
<keyword evidence="3" id="KW-0624">Polysaccharide degradation</keyword>
<dbReference type="PROSITE" id="PS51760">
    <property type="entry name" value="GH10_2"/>
    <property type="match status" value="1"/>
</dbReference>
<organism evidence="6 7">
    <name type="scientific">Hymenobacter cellulosilyticus</name>
    <dbReference type="NCBI Taxonomy" id="2932248"/>
    <lineage>
        <taxon>Bacteria</taxon>
        <taxon>Pseudomonadati</taxon>
        <taxon>Bacteroidota</taxon>
        <taxon>Cytophagia</taxon>
        <taxon>Cytophagales</taxon>
        <taxon>Hymenobacteraceae</taxon>
        <taxon>Hymenobacter</taxon>
    </lineage>
</organism>
<accession>A0A8T9QGT2</accession>
<reference evidence="6" key="1">
    <citation type="submission" date="2022-04" db="EMBL/GenBank/DDBJ databases">
        <title>Hymenobacter sp. isolated from the air.</title>
        <authorList>
            <person name="Won M."/>
            <person name="Lee C.-M."/>
            <person name="Woen H.-Y."/>
            <person name="Kwon S.-W."/>
        </authorList>
    </citation>
    <scope>NUCLEOTIDE SEQUENCE</scope>
    <source>
        <strain evidence="6">5116S-3</strain>
    </source>
</reference>
<dbReference type="AlphaFoldDB" id="A0A8T9QGT2"/>